<accession>A0A165Y9N7</accession>
<protein>
    <submittedName>
        <fullName evidence="1">Uncharacterized protein</fullName>
    </submittedName>
</protein>
<organism evidence="1 2">
    <name type="scientific">Athelia psychrophila</name>
    <dbReference type="NCBI Taxonomy" id="1759441"/>
    <lineage>
        <taxon>Eukaryota</taxon>
        <taxon>Fungi</taxon>
        <taxon>Dikarya</taxon>
        <taxon>Basidiomycota</taxon>
        <taxon>Agaricomycotina</taxon>
        <taxon>Agaricomycetes</taxon>
        <taxon>Agaricomycetidae</taxon>
        <taxon>Atheliales</taxon>
        <taxon>Atheliaceae</taxon>
        <taxon>Athelia</taxon>
    </lineage>
</organism>
<dbReference type="EMBL" id="KV417702">
    <property type="protein sequence ID" value="KZP09343.1"/>
    <property type="molecule type" value="Genomic_DNA"/>
</dbReference>
<dbReference type="AlphaFoldDB" id="A0A165Y9N7"/>
<gene>
    <name evidence="1" type="ORF">FIBSPDRAFT_240649</name>
</gene>
<sequence>MVTREVLTLEKLKLGSQMDFAAAPPWCMGHGRNKKLQEGGYSVYVASATPRGNRLGKKESIT</sequence>
<name>A0A165Y9N7_9AGAM</name>
<dbReference type="Proteomes" id="UP000076532">
    <property type="component" value="Unassembled WGS sequence"/>
</dbReference>
<evidence type="ECO:0000313" key="1">
    <source>
        <dbReference type="EMBL" id="KZP09343.1"/>
    </source>
</evidence>
<reference evidence="1 2" key="1">
    <citation type="journal article" date="2016" name="Mol. Biol. Evol.">
        <title>Comparative Genomics of Early-Diverging Mushroom-Forming Fungi Provides Insights into the Origins of Lignocellulose Decay Capabilities.</title>
        <authorList>
            <person name="Nagy L.G."/>
            <person name="Riley R."/>
            <person name="Tritt A."/>
            <person name="Adam C."/>
            <person name="Daum C."/>
            <person name="Floudas D."/>
            <person name="Sun H."/>
            <person name="Yadav J.S."/>
            <person name="Pangilinan J."/>
            <person name="Larsson K.H."/>
            <person name="Matsuura K."/>
            <person name="Barry K."/>
            <person name="Labutti K."/>
            <person name="Kuo R."/>
            <person name="Ohm R.A."/>
            <person name="Bhattacharya S.S."/>
            <person name="Shirouzu T."/>
            <person name="Yoshinaga Y."/>
            <person name="Martin F.M."/>
            <person name="Grigoriev I.V."/>
            <person name="Hibbett D.S."/>
        </authorList>
    </citation>
    <scope>NUCLEOTIDE SEQUENCE [LARGE SCALE GENOMIC DNA]</scope>
    <source>
        <strain evidence="1 2">CBS 109695</strain>
    </source>
</reference>
<proteinExistence type="predicted"/>
<evidence type="ECO:0000313" key="2">
    <source>
        <dbReference type="Proteomes" id="UP000076532"/>
    </source>
</evidence>
<keyword evidence="2" id="KW-1185">Reference proteome</keyword>